<dbReference type="InterPro" id="IPR003661">
    <property type="entry name" value="HisK_dim/P_dom"/>
</dbReference>
<dbReference type="Pfam" id="PF02518">
    <property type="entry name" value="HATPase_c"/>
    <property type="match status" value="1"/>
</dbReference>
<dbReference type="Pfam" id="PF08447">
    <property type="entry name" value="PAS_3"/>
    <property type="match status" value="2"/>
</dbReference>
<keyword evidence="12" id="KW-1133">Transmembrane helix</keyword>
<dbReference type="Gene3D" id="1.10.287.130">
    <property type="match status" value="1"/>
</dbReference>
<keyword evidence="7" id="KW-0812">Transmembrane</keyword>
<keyword evidence="27" id="KW-1185">Reference proteome</keyword>
<evidence type="ECO:0000256" key="6">
    <source>
        <dbReference type="ARBA" id="ARBA00022679"/>
    </source>
</evidence>
<dbReference type="RefSeq" id="WP_133703220.1">
    <property type="nucleotide sequence ID" value="NZ_SNXS01000009.1"/>
</dbReference>
<dbReference type="CDD" id="cd00130">
    <property type="entry name" value="PAS"/>
    <property type="match status" value="2"/>
</dbReference>
<evidence type="ECO:0000256" key="12">
    <source>
        <dbReference type="ARBA" id="ARBA00022989"/>
    </source>
</evidence>
<feature type="domain" description="Response regulatory" evidence="23">
    <location>
        <begin position="648"/>
        <end position="765"/>
    </location>
</feature>
<dbReference type="SUPFAM" id="SSF47384">
    <property type="entry name" value="Homodimeric domain of signal transducing histidine kinase"/>
    <property type="match status" value="1"/>
</dbReference>
<evidence type="ECO:0000256" key="13">
    <source>
        <dbReference type="ARBA" id="ARBA00023012"/>
    </source>
</evidence>
<evidence type="ECO:0000256" key="21">
    <source>
        <dbReference type="PROSITE-ProRule" id="PRU00169"/>
    </source>
</evidence>
<evidence type="ECO:0000256" key="9">
    <source>
        <dbReference type="ARBA" id="ARBA00022741"/>
    </source>
</evidence>
<dbReference type="SUPFAM" id="SSF47226">
    <property type="entry name" value="Histidine-containing phosphotransfer domain, HPT domain"/>
    <property type="match status" value="1"/>
</dbReference>
<proteinExistence type="predicted"/>
<evidence type="ECO:0000313" key="26">
    <source>
        <dbReference type="EMBL" id="TDP62023.1"/>
    </source>
</evidence>
<dbReference type="Gene3D" id="3.40.50.2300">
    <property type="match status" value="1"/>
</dbReference>
<keyword evidence="15" id="KW-0472">Membrane</keyword>
<dbReference type="CDD" id="cd17546">
    <property type="entry name" value="REC_hyHK_CKI1_RcsC-like"/>
    <property type="match status" value="1"/>
</dbReference>
<dbReference type="Gene3D" id="3.30.450.20">
    <property type="entry name" value="PAS domain"/>
    <property type="match status" value="2"/>
</dbReference>
<comment type="subunit">
    <text evidence="17">At low DSF concentrations, interacts with RpfF.</text>
</comment>
<feature type="domain" description="Histidine kinase" evidence="22">
    <location>
        <begin position="402"/>
        <end position="618"/>
    </location>
</feature>
<dbReference type="InterPro" id="IPR011006">
    <property type="entry name" value="CheY-like_superfamily"/>
</dbReference>
<dbReference type="InParanoid" id="A0A4R6QH50"/>
<feature type="modified residue" description="4-aspartylphosphate" evidence="21">
    <location>
        <position position="698"/>
    </location>
</feature>
<dbReference type="PROSITE" id="PS50113">
    <property type="entry name" value="PAC"/>
    <property type="match status" value="1"/>
</dbReference>
<comment type="catalytic activity">
    <reaction evidence="1">
        <text>ATP + protein L-histidine = ADP + protein N-phospho-L-histidine.</text>
        <dbReference type="EC" id="2.7.13.3"/>
    </reaction>
</comment>
<feature type="modified residue" description="Phosphohistidine" evidence="20">
    <location>
        <position position="842"/>
    </location>
</feature>
<keyword evidence="5 21" id="KW-0597">Phosphoprotein</keyword>
<dbReference type="Gene3D" id="1.20.120.160">
    <property type="entry name" value="HPT domain"/>
    <property type="match status" value="1"/>
</dbReference>
<dbReference type="SUPFAM" id="SSF55874">
    <property type="entry name" value="ATPase domain of HSP90 chaperone/DNA topoisomerase II/histidine kinase"/>
    <property type="match status" value="1"/>
</dbReference>
<dbReference type="Gene3D" id="3.30.565.10">
    <property type="entry name" value="Histidine kinase-like ATPase, C-terminal domain"/>
    <property type="match status" value="1"/>
</dbReference>
<keyword evidence="10 26" id="KW-0418">Kinase</keyword>
<dbReference type="SMART" id="SM00388">
    <property type="entry name" value="HisKA"/>
    <property type="match status" value="1"/>
</dbReference>
<evidence type="ECO:0000256" key="5">
    <source>
        <dbReference type="ARBA" id="ARBA00022553"/>
    </source>
</evidence>
<dbReference type="GO" id="GO:0005524">
    <property type="term" value="F:ATP binding"/>
    <property type="evidence" value="ECO:0007669"/>
    <property type="project" value="UniProtKB-KW"/>
</dbReference>
<dbReference type="PANTHER" id="PTHR45339">
    <property type="entry name" value="HYBRID SIGNAL TRANSDUCTION HISTIDINE KINASE J"/>
    <property type="match status" value="1"/>
</dbReference>
<evidence type="ECO:0000256" key="7">
    <source>
        <dbReference type="ARBA" id="ARBA00022692"/>
    </source>
</evidence>
<keyword evidence="13" id="KW-0902">Two-component regulatory system</keyword>
<dbReference type="PROSITE" id="PS50109">
    <property type="entry name" value="HIS_KIN"/>
    <property type="match status" value="1"/>
</dbReference>
<dbReference type="SMART" id="SM00448">
    <property type="entry name" value="REC"/>
    <property type="match status" value="1"/>
</dbReference>
<evidence type="ECO:0000256" key="19">
    <source>
        <dbReference type="ARBA" id="ARBA00070152"/>
    </source>
</evidence>
<keyword evidence="14" id="KW-0843">Virulence</keyword>
<evidence type="ECO:0000259" key="25">
    <source>
        <dbReference type="PROSITE" id="PS50894"/>
    </source>
</evidence>
<gene>
    <name evidence="26" type="ORF">DES47_1093</name>
</gene>
<dbReference type="AlphaFoldDB" id="A0A4R6QH50"/>
<evidence type="ECO:0000259" key="22">
    <source>
        <dbReference type="PROSITE" id="PS50109"/>
    </source>
</evidence>
<organism evidence="26 27">
    <name type="scientific">Roseateles toxinivorans</name>
    <dbReference type="NCBI Taxonomy" id="270368"/>
    <lineage>
        <taxon>Bacteria</taxon>
        <taxon>Pseudomonadati</taxon>
        <taxon>Pseudomonadota</taxon>
        <taxon>Betaproteobacteria</taxon>
        <taxon>Burkholderiales</taxon>
        <taxon>Sphaerotilaceae</taxon>
        <taxon>Roseateles</taxon>
    </lineage>
</organism>
<evidence type="ECO:0000256" key="15">
    <source>
        <dbReference type="ARBA" id="ARBA00023136"/>
    </source>
</evidence>
<feature type="domain" description="HPt" evidence="25">
    <location>
        <begin position="803"/>
        <end position="897"/>
    </location>
</feature>
<dbReference type="SMART" id="SM00387">
    <property type="entry name" value="HATPase_c"/>
    <property type="match status" value="1"/>
</dbReference>
<keyword evidence="6" id="KW-0808">Transferase</keyword>
<dbReference type="SMART" id="SM00086">
    <property type="entry name" value="PAC"/>
    <property type="match status" value="2"/>
</dbReference>
<keyword evidence="11" id="KW-0067">ATP-binding</keyword>
<evidence type="ECO:0000313" key="27">
    <source>
        <dbReference type="Proteomes" id="UP000295361"/>
    </source>
</evidence>
<dbReference type="InterPro" id="IPR001789">
    <property type="entry name" value="Sig_transdc_resp-reg_receiver"/>
</dbReference>
<dbReference type="PRINTS" id="PR00344">
    <property type="entry name" value="BCTRLSENSOR"/>
</dbReference>
<dbReference type="InterPro" id="IPR008207">
    <property type="entry name" value="Sig_transdc_His_kin_Hpt_dom"/>
</dbReference>
<dbReference type="Pfam" id="PF00512">
    <property type="entry name" value="HisKA"/>
    <property type="match status" value="1"/>
</dbReference>
<dbReference type="InterPro" id="IPR000014">
    <property type="entry name" value="PAS"/>
</dbReference>
<evidence type="ECO:0000256" key="11">
    <source>
        <dbReference type="ARBA" id="ARBA00022840"/>
    </source>
</evidence>
<keyword evidence="4" id="KW-1003">Cell membrane</keyword>
<dbReference type="InterPro" id="IPR005467">
    <property type="entry name" value="His_kinase_dom"/>
</dbReference>
<dbReference type="SUPFAM" id="SSF55785">
    <property type="entry name" value="PYP-like sensor domain (PAS domain)"/>
    <property type="match status" value="3"/>
</dbReference>
<dbReference type="SUPFAM" id="SSF52172">
    <property type="entry name" value="CheY-like"/>
    <property type="match status" value="1"/>
</dbReference>
<evidence type="ECO:0000256" key="18">
    <source>
        <dbReference type="ARBA" id="ARBA00068150"/>
    </source>
</evidence>
<dbReference type="FunFam" id="3.30.565.10:FF:000010">
    <property type="entry name" value="Sensor histidine kinase RcsC"/>
    <property type="match status" value="1"/>
</dbReference>
<dbReference type="EC" id="2.7.13.3" evidence="3"/>
<dbReference type="Pfam" id="PF00072">
    <property type="entry name" value="Response_reg"/>
    <property type="match status" value="1"/>
</dbReference>
<comment type="subcellular location">
    <subcellularLocation>
        <location evidence="2">Cell membrane</location>
        <topology evidence="2">Multi-pass membrane protein</topology>
    </subcellularLocation>
</comment>
<evidence type="ECO:0000256" key="20">
    <source>
        <dbReference type="PROSITE-ProRule" id="PRU00110"/>
    </source>
</evidence>
<accession>A0A4R6QH50</accession>
<comment type="caution">
    <text evidence="26">The sequence shown here is derived from an EMBL/GenBank/DDBJ whole genome shotgun (WGS) entry which is preliminary data.</text>
</comment>
<dbReference type="InterPro" id="IPR004358">
    <property type="entry name" value="Sig_transdc_His_kin-like_C"/>
</dbReference>
<dbReference type="PROSITE" id="PS50110">
    <property type="entry name" value="RESPONSE_REGULATORY"/>
    <property type="match status" value="1"/>
</dbReference>
<dbReference type="PROSITE" id="PS50894">
    <property type="entry name" value="HPT"/>
    <property type="match status" value="1"/>
</dbReference>
<dbReference type="CDD" id="cd00082">
    <property type="entry name" value="HisKA"/>
    <property type="match status" value="1"/>
</dbReference>
<evidence type="ECO:0000256" key="1">
    <source>
        <dbReference type="ARBA" id="ARBA00000085"/>
    </source>
</evidence>
<protein>
    <recommendedName>
        <fullName evidence="18">Sensory/regulatory protein RpfC</fullName>
        <ecNumber evidence="3">2.7.13.3</ecNumber>
    </recommendedName>
    <alternativeName>
        <fullName evidence="19">Virulence sensor protein BvgS</fullName>
    </alternativeName>
</protein>
<dbReference type="InterPro" id="IPR000700">
    <property type="entry name" value="PAS-assoc_C"/>
</dbReference>
<evidence type="ECO:0000259" key="23">
    <source>
        <dbReference type="PROSITE" id="PS50110"/>
    </source>
</evidence>
<dbReference type="InterPro" id="IPR001610">
    <property type="entry name" value="PAC"/>
</dbReference>
<reference evidence="26 27" key="1">
    <citation type="submission" date="2019-03" db="EMBL/GenBank/DDBJ databases">
        <title>Genomic Encyclopedia of Type Strains, Phase IV (KMG-IV): sequencing the most valuable type-strain genomes for metagenomic binning, comparative biology and taxonomic classification.</title>
        <authorList>
            <person name="Goeker M."/>
        </authorList>
    </citation>
    <scope>NUCLEOTIDE SEQUENCE [LARGE SCALE GENOMIC DNA]</scope>
    <source>
        <strain evidence="26 27">DSM 16998</strain>
    </source>
</reference>
<dbReference type="FunFam" id="1.10.287.130:FF:000002">
    <property type="entry name" value="Two-component osmosensing histidine kinase"/>
    <property type="match status" value="1"/>
</dbReference>
<evidence type="ECO:0000256" key="3">
    <source>
        <dbReference type="ARBA" id="ARBA00012438"/>
    </source>
</evidence>
<dbReference type="Pfam" id="PF01627">
    <property type="entry name" value="Hpt"/>
    <property type="match status" value="1"/>
</dbReference>
<name>A0A4R6QH50_9BURK</name>
<dbReference type="InterPro" id="IPR013655">
    <property type="entry name" value="PAS_fold_3"/>
</dbReference>
<sequence>MEHLASDLDLLPCAVLVTDGQGQALLTNAELHEQFGMAPPSGVQWHLDDLLPPASRIFMQTHVWPLLLRQGRVDEIHLKLRSANGKQRAVLLNARCDPGKAPPASLRVHWAFFVATERQRFEAELLQARQRLQNLLLSSNAGTWEWHVPSGALKVNERWAEMLGWPIADITPPDLGLRTARLHPDERERITAQLEVLQSGTQAEYLSEHRMQHRQGHWVWVQERGRVISRMPDGSAEWVFGTLVDISGNMAQRTALRRSEALLGRTNELAGVGGWELDLLTQTLFWSAQTCRLHGVAVDYQPKLDESLDFYPPAARQQIEAALRRGMEEGIGWDLEVPFVRRDGTPLVVRALGMVDREEGRPVRLMGALQDVTEQHHLMQALLQAKLDAEAASEAKSMFLANMSHEIRTPMNAIIGIGHLLSDTPLNEDQSQLLGKLQISGRSLLSLIDDVLDLAKIEAGEMTAERAAYSPHDVLQELDAVFAIQAGSKGLNWTLSKDPQLPQWLIGDASRVRQVLSNLLSNALKFTQAGGVSLIARVDGAQLRFSVRDSGIGISTESQSKLFQPFVQADASTTRRFGGTGLGLFISKRLVVLMGGSLTLHSAAAEGAEFIVTLPLEPADAAALDQVLHRPIDDSAQAVDGKRLQGLRVLVVDDSEINLDVVKRMLEQEGAEAVCETRAALAITRLQRGERYDALLMDIQMPEMDGLEATRRIRQLAGLERLPVLALTAGALSEERRRALEAGMDDFLTKPLDPGKLVYTLSRRMLAHTAGLGISAVPASSSPPPANYPVIDGVNMAEALPRLGGDLALFQRMVVRMLATFDSRWVEELHTLDAARLKATLHKLRGSAATLGAARIDQLATQAEDRLRQGGQPDEIQPQLNALAEALDMLRQSAAGLLVTPSARSAPPTQPALQPPGDAAQRFTGLLTLLRQQDLGAATELEFLLPWLRQMGLPDEELQRLQHDVAELDFEPVLQFLCAWQASGAAAH</sequence>
<keyword evidence="9" id="KW-0547">Nucleotide-binding</keyword>
<dbReference type="GO" id="GO:0000155">
    <property type="term" value="F:phosphorelay sensor kinase activity"/>
    <property type="evidence" value="ECO:0007669"/>
    <property type="project" value="InterPro"/>
</dbReference>
<dbReference type="PANTHER" id="PTHR45339:SF1">
    <property type="entry name" value="HYBRID SIGNAL TRANSDUCTION HISTIDINE KINASE J"/>
    <property type="match status" value="1"/>
</dbReference>
<dbReference type="InterPro" id="IPR003594">
    <property type="entry name" value="HATPase_dom"/>
</dbReference>
<evidence type="ECO:0000259" key="24">
    <source>
        <dbReference type="PROSITE" id="PS50113"/>
    </source>
</evidence>
<evidence type="ECO:0000256" key="17">
    <source>
        <dbReference type="ARBA" id="ARBA00064003"/>
    </source>
</evidence>
<dbReference type="OrthoDB" id="8570858at2"/>
<dbReference type="GO" id="GO:0005886">
    <property type="term" value="C:plasma membrane"/>
    <property type="evidence" value="ECO:0007669"/>
    <property type="project" value="UniProtKB-SubCell"/>
</dbReference>
<dbReference type="NCBIfam" id="TIGR00229">
    <property type="entry name" value="sensory_box"/>
    <property type="match status" value="1"/>
</dbReference>
<dbReference type="InterPro" id="IPR036890">
    <property type="entry name" value="HATPase_C_sf"/>
</dbReference>
<evidence type="ECO:0000256" key="8">
    <source>
        <dbReference type="ARBA" id="ARBA00022729"/>
    </source>
</evidence>
<comment type="function">
    <text evidence="16">Member of the two-component regulatory system BvgS/BvgA. Phosphorylates BvgA via a four-step phosphorelay in response to environmental signals.</text>
</comment>
<feature type="domain" description="PAC" evidence="24">
    <location>
        <begin position="333"/>
        <end position="384"/>
    </location>
</feature>
<dbReference type="SMART" id="SM00091">
    <property type="entry name" value="PAS"/>
    <property type="match status" value="3"/>
</dbReference>
<dbReference type="CDD" id="cd00088">
    <property type="entry name" value="HPT"/>
    <property type="match status" value="1"/>
</dbReference>
<keyword evidence="8" id="KW-0732">Signal</keyword>
<dbReference type="EMBL" id="SNXS01000009">
    <property type="protein sequence ID" value="TDP62023.1"/>
    <property type="molecule type" value="Genomic_DNA"/>
</dbReference>
<evidence type="ECO:0000256" key="4">
    <source>
        <dbReference type="ARBA" id="ARBA00022475"/>
    </source>
</evidence>
<dbReference type="InterPro" id="IPR036641">
    <property type="entry name" value="HPT_dom_sf"/>
</dbReference>
<dbReference type="InterPro" id="IPR036097">
    <property type="entry name" value="HisK_dim/P_sf"/>
</dbReference>
<evidence type="ECO:0000256" key="14">
    <source>
        <dbReference type="ARBA" id="ARBA00023026"/>
    </source>
</evidence>
<evidence type="ECO:0000256" key="16">
    <source>
        <dbReference type="ARBA" id="ARBA00058004"/>
    </source>
</evidence>
<dbReference type="CDD" id="cd16922">
    <property type="entry name" value="HATPase_EvgS-ArcB-TorS-like"/>
    <property type="match status" value="1"/>
</dbReference>
<evidence type="ECO:0000256" key="10">
    <source>
        <dbReference type="ARBA" id="ARBA00022777"/>
    </source>
</evidence>
<dbReference type="InterPro" id="IPR035965">
    <property type="entry name" value="PAS-like_dom_sf"/>
</dbReference>
<dbReference type="Proteomes" id="UP000295361">
    <property type="component" value="Unassembled WGS sequence"/>
</dbReference>
<evidence type="ECO:0000256" key="2">
    <source>
        <dbReference type="ARBA" id="ARBA00004651"/>
    </source>
</evidence>